<dbReference type="InterPro" id="IPR045058">
    <property type="entry name" value="GIMA/IAN/Toc"/>
</dbReference>
<feature type="compositionally biased region" description="Basic and acidic residues" evidence="4">
    <location>
        <begin position="124"/>
        <end position="143"/>
    </location>
</feature>
<keyword evidence="5" id="KW-0472">Membrane</keyword>
<evidence type="ECO:0000256" key="4">
    <source>
        <dbReference type="SAM" id="MobiDB-lite"/>
    </source>
</evidence>
<evidence type="ECO:0000256" key="2">
    <source>
        <dbReference type="ARBA" id="ARBA00022741"/>
    </source>
</evidence>
<evidence type="ECO:0000313" key="7">
    <source>
        <dbReference type="Ensembl" id="ENSORLP00000040617.1"/>
    </source>
</evidence>
<evidence type="ECO:0000313" key="8">
    <source>
        <dbReference type="Proteomes" id="UP000001038"/>
    </source>
</evidence>
<dbReference type="PROSITE" id="PS51720">
    <property type="entry name" value="G_AIG1"/>
    <property type="match status" value="1"/>
</dbReference>
<dbReference type="SUPFAM" id="SSF52540">
    <property type="entry name" value="P-loop containing nucleoside triphosphate hydrolases"/>
    <property type="match status" value="1"/>
</dbReference>
<reference evidence="7" key="2">
    <citation type="submission" date="2025-08" db="UniProtKB">
        <authorList>
            <consortium name="Ensembl"/>
        </authorList>
    </citation>
    <scope>IDENTIFICATION</scope>
    <source>
        <strain evidence="7">Hd-rR</strain>
    </source>
</reference>
<proteinExistence type="inferred from homology"/>
<comment type="similarity">
    <text evidence="1">Belongs to the TRAFAC class TrmE-Era-EngA-EngB-Septin-like GTPase superfamily. AIG1/Toc34/Toc159-like paraseptin GTPase family. IAN subfamily.</text>
</comment>
<dbReference type="InterPro" id="IPR057051">
    <property type="entry name" value="PARP14_RPM_1"/>
</dbReference>
<dbReference type="GeneTree" id="ENSGT01150000286992"/>
<dbReference type="Ensembl" id="ENSORLT00000044208.1">
    <property type="protein sequence ID" value="ENSORLP00000040617.1"/>
    <property type="gene ID" value="ENSORLG00000026065.1"/>
</dbReference>
<evidence type="ECO:0000256" key="3">
    <source>
        <dbReference type="ARBA" id="ARBA00023134"/>
    </source>
</evidence>
<dbReference type="InterPro" id="IPR006703">
    <property type="entry name" value="G_AIG1"/>
</dbReference>
<keyword evidence="2" id="KW-0547">Nucleotide-binding</keyword>
<keyword evidence="5" id="KW-1133">Transmembrane helix</keyword>
<accession>A0A3B3I911</accession>
<organism evidence="7 8">
    <name type="scientific">Oryzias latipes</name>
    <name type="common">Japanese rice fish</name>
    <name type="synonym">Japanese killifish</name>
    <dbReference type="NCBI Taxonomy" id="8090"/>
    <lineage>
        <taxon>Eukaryota</taxon>
        <taxon>Metazoa</taxon>
        <taxon>Chordata</taxon>
        <taxon>Craniata</taxon>
        <taxon>Vertebrata</taxon>
        <taxon>Euteleostomi</taxon>
        <taxon>Actinopterygii</taxon>
        <taxon>Neopterygii</taxon>
        <taxon>Teleostei</taxon>
        <taxon>Neoteleostei</taxon>
        <taxon>Acanthomorphata</taxon>
        <taxon>Ovalentaria</taxon>
        <taxon>Atherinomorphae</taxon>
        <taxon>Beloniformes</taxon>
        <taxon>Adrianichthyidae</taxon>
        <taxon>Oryziinae</taxon>
        <taxon>Oryzias</taxon>
    </lineage>
</organism>
<dbReference type="InterPro" id="IPR027417">
    <property type="entry name" value="P-loop_NTPase"/>
</dbReference>
<evidence type="ECO:0000259" key="6">
    <source>
        <dbReference type="PROSITE" id="PS51720"/>
    </source>
</evidence>
<keyword evidence="5" id="KW-0812">Transmembrane</keyword>
<sequence>MEDIHQHPVFLESSRPLEEVRKKVQRYFCVRRRSGGGDCGPLTAVSQNIYRIHFRHRQDQQEVLRRSLHVVELEDGPVEITVRSSLEPPASSGCTTPSSPAEPPPLTEKGGSSSGMLAENSGEVSHEKPERDEDGPRIDHGMDPEAFTSVQEDFKHKGSRRIVLLGKTGSGKSHLANTIFGEELFTAYHSPHSGTVLCQSETKCIYGADTTLVDTPGFFDTKRSEDELRPEIIRCLTECSPGPHAFLIVFHVGKFTKQEQEVVDKICQFFSNDALQHAVIVFTHGDQLPPEMKIEKFVAENKNLSDLVQKCGGRCLVFDNKHWNNTPPDQYRSNQFQLQALFETIDKMVADKKGSYYTNEVFQEVEKRIQAYEGKIKGEAGNLTPVEVRERAKANVHNDFLIQLTGIATGALLGAFFGLAGMVVKVIKAIKNPSEVMNLIKKVPMVGAAVGGEVALASGIAVGVTAGAVFTTGGVLGGVTGSEAAKGAKTPREAAERAAKAVTERFRDAIK</sequence>
<keyword evidence="8" id="KW-1185">Reference proteome</keyword>
<dbReference type="FunFam" id="3.40.50.300:FF:000366">
    <property type="entry name" value="GTPase, IMAP family member 2"/>
    <property type="match status" value="1"/>
</dbReference>
<dbReference type="Pfam" id="PF04548">
    <property type="entry name" value="AIG1"/>
    <property type="match status" value="1"/>
</dbReference>
<keyword evidence="3" id="KW-0342">GTP-binding</keyword>
<protein>
    <recommendedName>
        <fullName evidence="6">AIG1-type G domain-containing protein</fullName>
    </recommendedName>
</protein>
<feature type="transmembrane region" description="Helical" evidence="5">
    <location>
        <begin position="400"/>
        <end position="424"/>
    </location>
</feature>
<dbReference type="GO" id="GO:0005525">
    <property type="term" value="F:GTP binding"/>
    <property type="evidence" value="ECO:0007669"/>
    <property type="project" value="UniProtKB-KW"/>
</dbReference>
<dbReference type="Bgee" id="ENSORLG00000026065">
    <property type="expression patterns" value="Expressed in intestine and 14 other cell types or tissues"/>
</dbReference>
<dbReference type="Pfam" id="PF23222">
    <property type="entry name" value="RRM_PARP14_1"/>
    <property type="match status" value="1"/>
</dbReference>
<dbReference type="PANTHER" id="PTHR10903">
    <property type="entry name" value="GTPASE, IMAP FAMILY MEMBER-RELATED"/>
    <property type="match status" value="1"/>
</dbReference>
<reference evidence="7 8" key="1">
    <citation type="journal article" date="2007" name="Nature">
        <title>The medaka draft genome and insights into vertebrate genome evolution.</title>
        <authorList>
            <person name="Kasahara M."/>
            <person name="Naruse K."/>
            <person name="Sasaki S."/>
            <person name="Nakatani Y."/>
            <person name="Qu W."/>
            <person name="Ahsan B."/>
            <person name="Yamada T."/>
            <person name="Nagayasu Y."/>
            <person name="Doi K."/>
            <person name="Kasai Y."/>
            <person name="Jindo T."/>
            <person name="Kobayashi D."/>
            <person name="Shimada A."/>
            <person name="Toyoda A."/>
            <person name="Kuroki Y."/>
            <person name="Fujiyama A."/>
            <person name="Sasaki T."/>
            <person name="Shimizu A."/>
            <person name="Asakawa S."/>
            <person name="Shimizu N."/>
            <person name="Hashimoto S."/>
            <person name="Yang J."/>
            <person name="Lee Y."/>
            <person name="Matsushima K."/>
            <person name="Sugano S."/>
            <person name="Sakaizumi M."/>
            <person name="Narita T."/>
            <person name="Ohishi K."/>
            <person name="Haga S."/>
            <person name="Ohta F."/>
            <person name="Nomoto H."/>
            <person name="Nogata K."/>
            <person name="Morishita T."/>
            <person name="Endo T."/>
            <person name="Shin-I T."/>
            <person name="Takeda H."/>
            <person name="Morishita S."/>
            <person name="Kohara Y."/>
        </authorList>
    </citation>
    <scope>NUCLEOTIDE SEQUENCE [LARGE SCALE GENOMIC DNA]</scope>
    <source>
        <strain evidence="7 8">Hd-rR</strain>
    </source>
</reference>
<feature type="domain" description="AIG1-type G" evidence="6">
    <location>
        <begin position="157"/>
        <end position="366"/>
    </location>
</feature>
<dbReference type="AlphaFoldDB" id="A0A3B3I911"/>
<dbReference type="PANTHER" id="PTHR10903:SF62">
    <property type="entry name" value="GTPASE IMAP FAMILY MEMBER 4-LIKE-RELATED"/>
    <property type="match status" value="1"/>
</dbReference>
<evidence type="ECO:0000256" key="1">
    <source>
        <dbReference type="ARBA" id="ARBA00008535"/>
    </source>
</evidence>
<evidence type="ECO:0000256" key="5">
    <source>
        <dbReference type="SAM" id="Phobius"/>
    </source>
</evidence>
<dbReference type="Proteomes" id="UP000001038">
    <property type="component" value="Chromosome 18"/>
</dbReference>
<feature type="transmembrane region" description="Helical" evidence="5">
    <location>
        <begin position="445"/>
        <end position="470"/>
    </location>
</feature>
<dbReference type="Gene3D" id="3.40.50.300">
    <property type="entry name" value="P-loop containing nucleotide triphosphate hydrolases"/>
    <property type="match status" value="1"/>
</dbReference>
<feature type="region of interest" description="Disordered" evidence="4">
    <location>
        <begin position="81"/>
        <end position="144"/>
    </location>
</feature>
<reference evidence="7" key="3">
    <citation type="submission" date="2025-09" db="UniProtKB">
        <authorList>
            <consortium name="Ensembl"/>
        </authorList>
    </citation>
    <scope>IDENTIFICATION</scope>
    <source>
        <strain evidence="7">Hd-rR</strain>
    </source>
</reference>
<name>A0A3B3I911_ORYLA</name>